<organism evidence="3 4">
    <name type="scientific">Oceaniferula marina</name>
    <dbReference type="NCBI Taxonomy" id="2748318"/>
    <lineage>
        <taxon>Bacteria</taxon>
        <taxon>Pseudomonadati</taxon>
        <taxon>Verrucomicrobiota</taxon>
        <taxon>Verrucomicrobiia</taxon>
        <taxon>Verrucomicrobiales</taxon>
        <taxon>Verrucomicrobiaceae</taxon>
        <taxon>Oceaniferula</taxon>
    </lineage>
</organism>
<reference evidence="3 4" key="1">
    <citation type="submission" date="2020-07" db="EMBL/GenBank/DDBJ databases">
        <title>Roseicoccus Jingziensis gen. nov., sp. nov., isolated from coastal seawater.</title>
        <authorList>
            <person name="Feng X."/>
        </authorList>
    </citation>
    <scope>NUCLEOTIDE SEQUENCE [LARGE SCALE GENOMIC DNA]</scope>
    <source>
        <strain evidence="3 4">N1E253</strain>
    </source>
</reference>
<protein>
    <submittedName>
        <fullName evidence="3">Uncharacterized protein</fullName>
    </submittedName>
</protein>
<comment type="caution">
    <text evidence="3">The sequence shown here is derived from an EMBL/GenBank/DDBJ whole genome shotgun (WGS) entry which is preliminary data.</text>
</comment>
<dbReference type="Proteomes" id="UP000557872">
    <property type="component" value="Unassembled WGS sequence"/>
</dbReference>
<evidence type="ECO:0000256" key="1">
    <source>
        <dbReference type="SAM" id="MobiDB-lite"/>
    </source>
</evidence>
<proteinExistence type="predicted"/>
<evidence type="ECO:0000313" key="4">
    <source>
        <dbReference type="Proteomes" id="UP000557872"/>
    </source>
</evidence>
<dbReference type="RefSeq" id="WP_178933475.1">
    <property type="nucleotide sequence ID" value="NZ_JACBAZ010000005.1"/>
</dbReference>
<feature type="compositionally biased region" description="Acidic residues" evidence="1">
    <location>
        <begin position="205"/>
        <end position="220"/>
    </location>
</feature>
<dbReference type="AlphaFoldDB" id="A0A851GNG6"/>
<feature type="region of interest" description="Disordered" evidence="1">
    <location>
        <begin position="205"/>
        <end position="247"/>
    </location>
</feature>
<accession>A0A851GNG6</accession>
<keyword evidence="4" id="KW-1185">Reference proteome</keyword>
<evidence type="ECO:0000256" key="2">
    <source>
        <dbReference type="SAM" id="SignalP"/>
    </source>
</evidence>
<feature type="signal peptide" evidence="2">
    <location>
        <begin position="1"/>
        <end position="18"/>
    </location>
</feature>
<keyword evidence="2" id="KW-0732">Signal</keyword>
<dbReference type="EMBL" id="JACBAZ010000005">
    <property type="protein sequence ID" value="NWK56675.1"/>
    <property type="molecule type" value="Genomic_DNA"/>
</dbReference>
<sequence>MRSIMLLMSILVVPAAVAGVVAVDAERGKLGGGFVVVDDDEALDGRYVTSGKLTGDRPVSSEQVATYKVELAQGRYDLFMRIRVDSENPQAVDSVFLPAKFGEMSLDDNNAWLKINELQDGANSYVNAVGEEIKNGVWSWVRFSGQVDKDVAVPPYVSPGGEVTFQIGHREELHIDALAWVPSGQKINSEELDSALALKSDTDAPLDEEEDQAEIDESDSPGDVVSATTGVRPSDAQAEPSPPQGLSVILGFGDWAMTVEKGE</sequence>
<evidence type="ECO:0000313" key="3">
    <source>
        <dbReference type="EMBL" id="NWK56675.1"/>
    </source>
</evidence>
<name>A0A851GNG6_9BACT</name>
<feature type="chain" id="PRO_5032879938" evidence="2">
    <location>
        <begin position="19"/>
        <end position="263"/>
    </location>
</feature>
<gene>
    <name evidence="3" type="ORF">HW115_13715</name>
</gene>